<dbReference type="PANTHER" id="PTHR46494">
    <property type="entry name" value="CORA FAMILY METAL ION TRANSPORTER (EUROFUNG)"/>
    <property type="match status" value="1"/>
</dbReference>
<keyword evidence="4 8" id="KW-1003">Cell membrane</keyword>
<evidence type="ECO:0000256" key="7">
    <source>
        <dbReference type="ARBA" id="ARBA00023136"/>
    </source>
</evidence>
<sequence length="330" mass="38468">MLTIIRDENGQTVHDTDAAILPRLMADGSKPFWLDLQSPSPEEFDLLKEVFHFHPLAIEDAMNPRQRPKLDEYNGYFFLTADEIKVDLDLESASLTSKDAKDRVQMRQMSVFLGPNYLVTIHLEPIAVILSMRERCDRNHRLLEHGADYLLYTLLDSLADNYFPILDELADTLDDLEDRIIAKSSEDILETIFVIKRVLNLLRKHVGPFREVMQTLTARDLCGIQEAALPYFRDVADHLFRVYESLDNYRDIMSGMLDAHLTQVSNNMNRVMQKLSAVATVFLPITFVTGVFGMNFSKQPWVNTNFWFWAFFMLAVATFTYWWFHRRQWV</sequence>
<reference evidence="9 10" key="1">
    <citation type="journal article" date="2019" name="Int. J. Syst. Evol. Microbiol.">
        <title>Capsulimonas corticalis gen. nov., sp. nov., an aerobic capsulated bacterium, of a novel bacterial order, Capsulimonadales ord. nov., of the class Armatimonadia of the phylum Armatimonadetes.</title>
        <authorList>
            <person name="Li J."/>
            <person name="Kudo C."/>
            <person name="Tonouchi A."/>
        </authorList>
    </citation>
    <scope>NUCLEOTIDE SEQUENCE [LARGE SCALE GENOMIC DNA]</scope>
    <source>
        <strain evidence="9 10">AX-7</strain>
    </source>
</reference>
<keyword evidence="3 8" id="KW-0813">Transport</keyword>
<dbReference type="PANTHER" id="PTHR46494:SF1">
    <property type="entry name" value="CORA FAMILY METAL ION TRANSPORTER (EUROFUNG)"/>
    <property type="match status" value="1"/>
</dbReference>
<evidence type="ECO:0000256" key="3">
    <source>
        <dbReference type="ARBA" id="ARBA00022448"/>
    </source>
</evidence>
<dbReference type="GO" id="GO:0050897">
    <property type="term" value="F:cobalt ion binding"/>
    <property type="evidence" value="ECO:0007669"/>
    <property type="project" value="TreeGrafter"/>
</dbReference>
<dbReference type="GO" id="GO:0000287">
    <property type="term" value="F:magnesium ion binding"/>
    <property type="evidence" value="ECO:0007669"/>
    <property type="project" value="TreeGrafter"/>
</dbReference>
<keyword evidence="8" id="KW-0460">Magnesium</keyword>
<dbReference type="InterPro" id="IPR004488">
    <property type="entry name" value="Mg/Co-transport_prot_CorA"/>
</dbReference>
<dbReference type="AlphaFoldDB" id="A0A402CRU1"/>
<dbReference type="CDD" id="cd12822">
    <property type="entry name" value="TmCorA-like"/>
    <property type="match status" value="1"/>
</dbReference>
<name>A0A402CRU1_9BACT</name>
<protein>
    <recommendedName>
        <fullName evidence="8">Magnesium transport protein CorA</fullName>
    </recommendedName>
</protein>
<comment type="function">
    <text evidence="8">Mediates influx of magnesium ions.</text>
</comment>
<dbReference type="SUPFAM" id="SSF143865">
    <property type="entry name" value="CorA soluble domain-like"/>
    <property type="match status" value="1"/>
</dbReference>
<dbReference type="SUPFAM" id="SSF144083">
    <property type="entry name" value="Magnesium transport protein CorA, transmembrane region"/>
    <property type="match status" value="1"/>
</dbReference>
<dbReference type="GO" id="GO:0015087">
    <property type="term" value="F:cobalt ion transmembrane transporter activity"/>
    <property type="evidence" value="ECO:0007669"/>
    <property type="project" value="UniProtKB-UniRule"/>
</dbReference>
<keyword evidence="7 8" id="KW-0472">Membrane</keyword>
<dbReference type="RefSeq" id="WP_119320085.1">
    <property type="nucleotide sequence ID" value="NZ_AP025739.1"/>
</dbReference>
<dbReference type="FunCoup" id="A0A402CRU1">
    <property type="interactions" value="270"/>
</dbReference>
<evidence type="ECO:0000256" key="5">
    <source>
        <dbReference type="ARBA" id="ARBA00022692"/>
    </source>
</evidence>
<dbReference type="InterPro" id="IPR002523">
    <property type="entry name" value="MgTranspt_CorA/ZnTranspt_ZntB"/>
</dbReference>
<feature type="transmembrane region" description="Helical" evidence="8">
    <location>
        <begin position="306"/>
        <end position="324"/>
    </location>
</feature>
<evidence type="ECO:0000313" key="10">
    <source>
        <dbReference type="Proteomes" id="UP000287394"/>
    </source>
</evidence>
<evidence type="ECO:0000313" key="9">
    <source>
        <dbReference type="EMBL" id="BDI28131.1"/>
    </source>
</evidence>
<dbReference type="Gene3D" id="1.20.58.340">
    <property type="entry name" value="Magnesium transport protein CorA, transmembrane region"/>
    <property type="match status" value="2"/>
</dbReference>
<evidence type="ECO:0000256" key="2">
    <source>
        <dbReference type="ARBA" id="ARBA00009765"/>
    </source>
</evidence>
<comment type="similarity">
    <text evidence="2 8">Belongs to the CorA metal ion transporter (MIT) (TC 1.A.35) family.</text>
</comment>
<keyword evidence="10" id="KW-1185">Reference proteome</keyword>
<keyword evidence="5 8" id="KW-0812">Transmembrane</keyword>
<evidence type="ECO:0000256" key="6">
    <source>
        <dbReference type="ARBA" id="ARBA00022989"/>
    </source>
</evidence>
<gene>
    <name evidence="9" type="primary">corA_1</name>
    <name evidence="8" type="synonym">corA</name>
    <name evidence="9" type="ORF">CCAX7_001820</name>
</gene>
<evidence type="ECO:0000256" key="8">
    <source>
        <dbReference type="RuleBase" id="RU362010"/>
    </source>
</evidence>
<dbReference type="Gene3D" id="3.30.460.20">
    <property type="entry name" value="CorA soluble domain-like"/>
    <property type="match status" value="1"/>
</dbReference>
<evidence type="ECO:0000256" key="1">
    <source>
        <dbReference type="ARBA" id="ARBA00004651"/>
    </source>
</evidence>
<comment type="subcellular location">
    <subcellularLocation>
        <location evidence="1">Cell membrane</location>
        <topology evidence="1">Multi-pass membrane protein</topology>
    </subcellularLocation>
    <subcellularLocation>
        <location evidence="8">Membrane</location>
        <topology evidence="8">Multi-pass membrane protein</topology>
    </subcellularLocation>
</comment>
<organism evidence="9 10">
    <name type="scientific">Capsulimonas corticalis</name>
    <dbReference type="NCBI Taxonomy" id="2219043"/>
    <lineage>
        <taxon>Bacteria</taxon>
        <taxon>Bacillati</taxon>
        <taxon>Armatimonadota</taxon>
        <taxon>Armatimonadia</taxon>
        <taxon>Capsulimonadales</taxon>
        <taxon>Capsulimonadaceae</taxon>
        <taxon>Capsulimonas</taxon>
    </lineage>
</organism>
<dbReference type="GO" id="GO:0005886">
    <property type="term" value="C:plasma membrane"/>
    <property type="evidence" value="ECO:0007669"/>
    <property type="project" value="UniProtKB-SubCell"/>
</dbReference>
<proteinExistence type="inferred from homology"/>
<dbReference type="OrthoDB" id="9803416at2"/>
<dbReference type="InterPro" id="IPR045863">
    <property type="entry name" value="CorA_TM1_TM2"/>
</dbReference>
<dbReference type="InterPro" id="IPR045861">
    <property type="entry name" value="CorA_cytoplasmic_dom"/>
</dbReference>
<accession>A0A402CRU1</accession>
<dbReference type="GO" id="GO:0015095">
    <property type="term" value="F:magnesium ion transmembrane transporter activity"/>
    <property type="evidence" value="ECO:0007669"/>
    <property type="project" value="UniProtKB-UniRule"/>
</dbReference>
<dbReference type="Proteomes" id="UP000287394">
    <property type="component" value="Chromosome"/>
</dbReference>
<feature type="transmembrane region" description="Helical" evidence="8">
    <location>
        <begin position="275"/>
        <end position="294"/>
    </location>
</feature>
<evidence type="ECO:0000256" key="4">
    <source>
        <dbReference type="ARBA" id="ARBA00022475"/>
    </source>
</evidence>
<dbReference type="EMBL" id="AP025739">
    <property type="protein sequence ID" value="BDI28131.1"/>
    <property type="molecule type" value="Genomic_DNA"/>
</dbReference>
<dbReference type="KEGG" id="ccot:CCAX7_001820"/>
<dbReference type="Pfam" id="PF01544">
    <property type="entry name" value="CorA"/>
    <property type="match status" value="1"/>
</dbReference>
<keyword evidence="6 8" id="KW-1133">Transmembrane helix</keyword>
<keyword evidence="8" id="KW-0406">Ion transport</keyword>
<dbReference type="NCBIfam" id="TIGR00383">
    <property type="entry name" value="corA"/>
    <property type="match status" value="1"/>
</dbReference>